<evidence type="ECO:0000313" key="5">
    <source>
        <dbReference type="Proteomes" id="UP000004221"/>
    </source>
</evidence>
<evidence type="ECO:0000256" key="1">
    <source>
        <dbReference type="ARBA" id="ARBA00022434"/>
    </source>
</evidence>
<dbReference type="PANTHER" id="PTHR30295">
    <property type="entry name" value="BACTERIOFERRITIN"/>
    <property type="match status" value="1"/>
</dbReference>
<keyword evidence="1" id="KW-0409">Iron storage</keyword>
<dbReference type="CDD" id="cd00657">
    <property type="entry name" value="Ferritin_like"/>
    <property type="match status" value="1"/>
</dbReference>
<dbReference type="InterPro" id="IPR009040">
    <property type="entry name" value="Ferritin-like_diiron"/>
</dbReference>
<sequence length="132" mass="14875">MNEDLAHEYQAVIAYNTYAAMVSGMNRVELKGFFASEIPDELRHAQFLADKITALGGTPTTVPAEVATANEPRAMLEQALKYERETIPRYVDRMKQAEAFGDYGLANDLQDMISDETGHKEELEKMLRRTSD</sequence>
<reference evidence="4 5" key="1">
    <citation type="journal article" date="2012" name="ISME J.">
        <title>Nitrification expanded: discovery, physiology and genomics of a nitrite-oxidizing bacterium from the phylum Chloroflexi.</title>
        <authorList>
            <person name="Sorokin D.Y."/>
            <person name="Lucker S."/>
            <person name="Vejmelkova D."/>
            <person name="Kostrikina N.A."/>
            <person name="Kleerebezem R."/>
            <person name="Rijpstra W.I."/>
            <person name="Damste J.S."/>
            <person name="Le Paslier D."/>
            <person name="Muyzer G."/>
            <person name="Wagner M."/>
            <person name="van Loosdrecht M.C."/>
            <person name="Daims H."/>
        </authorList>
    </citation>
    <scope>NUCLEOTIDE SEQUENCE [LARGE SCALE GENOMIC DNA]</scope>
    <source>
        <strain evidence="5">none</strain>
    </source>
</reference>
<dbReference type="InterPro" id="IPR009078">
    <property type="entry name" value="Ferritin-like_SF"/>
</dbReference>
<dbReference type="Gene3D" id="1.20.1260.10">
    <property type="match status" value="1"/>
</dbReference>
<dbReference type="GO" id="GO:0004322">
    <property type="term" value="F:ferroxidase activity"/>
    <property type="evidence" value="ECO:0007669"/>
    <property type="project" value="TreeGrafter"/>
</dbReference>
<evidence type="ECO:0000256" key="2">
    <source>
        <dbReference type="ARBA" id="ARBA00023004"/>
    </source>
</evidence>
<dbReference type="GO" id="GO:0008199">
    <property type="term" value="F:ferric iron binding"/>
    <property type="evidence" value="ECO:0007669"/>
    <property type="project" value="InterPro"/>
</dbReference>
<keyword evidence="5" id="KW-1185">Reference proteome</keyword>
<dbReference type="InterPro" id="IPR008331">
    <property type="entry name" value="Ferritin_DPS_dom"/>
</dbReference>
<proteinExistence type="predicted"/>
<gene>
    <name evidence="4" type="ORF">NITHO_5750004</name>
</gene>
<dbReference type="Pfam" id="PF00210">
    <property type="entry name" value="Ferritin"/>
    <property type="match status" value="1"/>
</dbReference>
<dbReference type="InterPro" id="IPR012347">
    <property type="entry name" value="Ferritin-like"/>
</dbReference>
<dbReference type="SUPFAM" id="SSF47240">
    <property type="entry name" value="Ferritin-like"/>
    <property type="match status" value="1"/>
</dbReference>
<keyword evidence="2" id="KW-0408">Iron</keyword>
<dbReference type="PANTHER" id="PTHR30295:SF0">
    <property type="entry name" value="BACTERIOFERRITIN"/>
    <property type="match status" value="1"/>
</dbReference>
<dbReference type="GO" id="GO:0006879">
    <property type="term" value="P:intracellular iron ion homeostasis"/>
    <property type="evidence" value="ECO:0007669"/>
    <property type="project" value="UniProtKB-KW"/>
</dbReference>
<comment type="caution">
    <text evidence="4">The sequence shown here is derived from an EMBL/GenBank/DDBJ whole genome shotgun (WGS) entry which is preliminary data.</text>
</comment>
<accession>I4EM94</accession>
<dbReference type="Proteomes" id="UP000004221">
    <property type="component" value="Unassembled WGS sequence"/>
</dbReference>
<dbReference type="PROSITE" id="PS50905">
    <property type="entry name" value="FERRITIN_LIKE"/>
    <property type="match status" value="1"/>
</dbReference>
<feature type="domain" description="Ferritin-like diiron" evidence="3">
    <location>
        <begin position="1"/>
        <end position="132"/>
    </location>
</feature>
<evidence type="ECO:0000313" key="4">
    <source>
        <dbReference type="EMBL" id="CCF85807.1"/>
    </source>
</evidence>
<name>I4EM94_9BACT</name>
<dbReference type="GO" id="GO:0005829">
    <property type="term" value="C:cytosol"/>
    <property type="evidence" value="ECO:0007669"/>
    <property type="project" value="TreeGrafter"/>
</dbReference>
<dbReference type="GO" id="GO:0020037">
    <property type="term" value="F:heme binding"/>
    <property type="evidence" value="ECO:0007669"/>
    <property type="project" value="TreeGrafter"/>
</dbReference>
<evidence type="ECO:0000259" key="3">
    <source>
        <dbReference type="PROSITE" id="PS50905"/>
    </source>
</evidence>
<protein>
    <submittedName>
        <fullName evidence="4">Bacterioferritin</fullName>
    </submittedName>
</protein>
<dbReference type="EMBL" id="CAGS01000529">
    <property type="protein sequence ID" value="CCF85807.1"/>
    <property type="molecule type" value="Genomic_DNA"/>
</dbReference>
<dbReference type="RefSeq" id="WP_008481015.1">
    <property type="nucleotide sequence ID" value="NZ_CAGS01000529.1"/>
</dbReference>
<organism evidence="4 5">
    <name type="scientific">Nitrolancea hollandica Lb</name>
    <dbReference type="NCBI Taxonomy" id="1129897"/>
    <lineage>
        <taxon>Bacteria</taxon>
        <taxon>Pseudomonadati</taxon>
        <taxon>Thermomicrobiota</taxon>
        <taxon>Thermomicrobia</taxon>
        <taxon>Sphaerobacterales</taxon>
        <taxon>Sphaerobacterineae</taxon>
        <taxon>Sphaerobacteraceae</taxon>
        <taxon>Nitrolancea</taxon>
    </lineage>
</organism>
<dbReference type="AlphaFoldDB" id="I4EM94"/>